<evidence type="ECO:0000256" key="1">
    <source>
        <dbReference type="ARBA" id="ARBA00004313"/>
    </source>
</evidence>
<evidence type="ECO:0000256" key="13">
    <source>
        <dbReference type="ARBA" id="ARBA00031215"/>
    </source>
</evidence>
<evidence type="ECO:0000256" key="8">
    <source>
        <dbReference type="ARBA" id="ARBA00022870"/>
    </source>
</evidence>
<dbReference type="GO" id="GO:0019076">
    <property type="term" value="P:viral release from host cell"/>
    <property type="evidence" value="ECO:0007669"/>
    <property type="project" value="UniProtKB-UniRule"/>
</dbReference>
<comment type="activity regulation">
    <text evidence="14">Ion channel activity is inhibited by hexamethylene amiloride in vitro.</text>
</comment>
<comment type="subunit">
    <text evidence="14">Homopentamer. Interacts with host CD4 and BRTC; these interactions induce proteasomal degradation of CD4. Interacts with host BST2; this interaction leads to the degradation of host BST2. Interacts with host FBXW11. Interacts with host AP1M1; this interaction plays a role in the mistrafficking and subsequent degradation of host BST2. Interacts with host RANBP2; this interaction allows Vpu to down-regulate host BLM sumoylation.</text>
</comment>
<evidence type="ECO:0000256" key="5">
    <source>
        <dbReference type="ARBA" id="ARBA00022581"/>
    </source>
</evidence>
<dbReference type="GO" id="GO:0039587">
    <property type="term" value="P:symbiont-mediated-mediated suppression of host tetherin activity"/>
    <property type="evidence" value="ECO:0007669"/>
    <property type="project" value="UniProtKB-UniRule"/>
</dbReference>
<evidence type="ECO:0000256" key="12">
    <source>
        <dbReference type="ARBA" id="ARBA00030659"/>
    </source>
</evidence>
<evidence type="ECO:0000256" key="11">
    <source>
        <dbReference type="ARBA" id="ARBA00023303"/>
    </source>
</evidence>
<evidence type="ECO:0000256" key="10">
    <source>
        <dbReference type="ARBA" id="ARBA00023136"/>
    </source>
</evidence>
<dbReference type="SUPFAM" id="SSF57647">
    <property type="entry name" value="HIV-1 VPU cytoplasmic domain"/>
    <property type="match status" value="1"/>
</dbReference>
<comment type="subcellular location">
    <subcellularLocation>
        <location evidence="1 14 15">Host membrane</location>
        <topology evidence="1 14 15">Single-pass type I membrane protein</topology>
    </subcellularLocation>
</comment>
<feature type="transmembrane region" description="Helical" evidence="15">
    <location>
        <begin position="12"/>
        <end position="33"/>
    </location>
</feature>
<dbReference type="GO" id="GO:0033644">
    <property type="term" value="C:host cell membrane"/>
    <property type="evidence" value="ECO:0007669"/>
    <property type="project" value="UniProtKB-SubCell"/>
</dbReference>
<comment type="PTM">
    <text evidence="14">Phosphorylated by host CK2. This phosphorylation is necessary for interaction with human BTRC and degradation of CD4.</text>
</comment>
<proteinExistence type="inferred from homology"/>
<comment type="domain">
    <text evidence="14">The N-terminus and transmembrane domains are required for self-oligomerization and proper virion budding, whereas the cytoplasmic domain is required for CD4 degradation. The cytoplasmic domain is composed of 2 amphipathic alpha helix that form a U-shape.</text>
</comment>
<dbReference type="Gene3D" id="1.10.195.10">
    <property type="entry name" value="HIV-1 VPU cytoplasmic domain"/>
    <property type="match status" value="1"/>
</dbReference>
<keyword evidence="7 14" id="KW-0053">Apoptosis</keyword>
<keyword evidence="4 14" id="KW-0597">Phosphoprotein</keyword>
<evidence type="ECO:0000256" key="2">
    <source>
        <dbReference type="ARBA" id="ARBA00018094"/>
    </source>
</evidence>
<evidence type="ECO:0000256" key="14">
    <source>
        <dbReference type="HAMAP-Rule" id="MF_04082"/>
    </source>
</evidence>
<dbReference type="InterPro" id="IPR008187">
    <property type="entry name" value="Vpu"/>
</dbReference>
<comment type="similarity">
    <text evidence="14 15">Belongs to the HIV-1 VPU protein family.</text>
</comment>
<dbReference type="EMBL" id="MN703145">
    <property type="protein sequence ID" value="QKS75025.1"/>
    <property type="molecule type" value="Genomic_RNA"/>
</dbReference>
<keyword evidence="11 14" id="KW-0407">Ion channel</keyword>
<organismHost>
    <name type="scientific">Homo sapiens</name>
    <name type="common">Human</name>
    <dbReference type="NCBI Taxonomy" id="9606"/>
</organismHost>
<feature type="topological domain" description="Extracellular" evidence="14">
    <location>
        <begin position="1"/>
        <end position="11"/>
    </location>
</feature>
<dbReference type="GO" id="GO:0052170">
    <property type="term" value="P:symbiont-mediated suppression of host innate immune response"/>
    <property type="evidence" value="ECO:0007669"/>
    <property type="project" value="UniProtKB-KW"/>
</dbReference>
<organism evidence="16">
    <name type="scientific">Human immunodeficiency virus type 1</name>
    <name type="common">HIV-1</name>
    <dbReference type="NCBI Taxonomy" id="11676"/>
    <lineage>
        <taxon>Viruses</taxon>
        <taxon>Riboviria</taxon>
        <taxon>Pararnavirae</taxon>
        <taxon>Artverviricota</taxon>
        <taxon>Revtraviricetes</taxon>
        <taxon>Ortervirales</taxon>
        <taxon>Retroviridae</taxon>
        <taxon>Orthoretrovirinae</taxon>
        <taxon>Lentivirus</taxon>
        <taxon>Lentivirus humimdef1</taxon>
    </lineage>
</organism>
<keyword evidence="9 14" id="KW-0406">Ion transport</keyword>
<evidence type="ECO:0000256" key="15">
    <source>
        <dbReference type="RuleBase" id="RU364058"/>
    </source>
</evidence>
<comment type="miscellaneous">
    <text evidence="14">HIV-1 lineages are divided in three main groups, M (for Major), O (for Outlier), and N (for New, or Non-M, Non-O). The vast majority of strains found worldwide belong to the group M. Group O seems to be endemic to and largely confined to Cameroon and neighboring countries in West Central Africa, where these viruses represent a small minority of HIV-1 strains. The group N is represented by a limited number of isolates from Cameroonian persons. The group M is further subdivided in 9 clades or subtypes (A to D, F to H, J and K).</text>
</comment>
<comment type="function">
    <text evidence="15">Enhances virion budding by targeting host CD4 and Tetherin/BST2 to proteasome degradation. Degradation of CD4 prevents any unwanted premature interactions between viral Env and its host receptor CD4 in the endoplasmic reticulum. Degradation of antiretroviral protein Tetherin/BST2 is important for virion budding, as BST2 tethers new viral particles to the host cell membrane. Mechanistically, Vpu bridges either CD4 or BST2 to BTRC, a substrate recognition subunit of the Skp1/Cullin/F-box protein E3 ubiquitin ligase, induces their ubiquitination and subsequent proteasomal degradation. The alteration of the E3 ligase specificity by Vpu seems to promote the degradation of host IKBKB, leading to NF-kappa-B down-regulation and subsequent apoptosis. Acts as a viroporin that forms an oligomeric ion channel in membranes. Modulates the host DNA repair mechanisms to promote degradation of nuclear viral cDNA in cells that are already productively infected in order to suppress immune sensing and proviral hyper-integration (superinfection). Manipulates PML-NBs and modulates SUMOylation of host BLM protein thereby enhancing its DNA-end processing activity toward viral unintegrated linear DNA. Also inhibits RAD52-mediated homologous repair of viral cDNA, preventing the generation of dead-end circular forms of single copies of the long terminal repeat and permitting sustained nucleolytic attack.</text>
</comment>
<evidence type="ECO:0000256" key="7">
    <source>
        <dbReference type="ARBA" id="ARBA00022703"/>
    </source>
</evidence>
<reference evidence="16" key="1">
    <citation type="submission" date="2019-11" db="EMBL/GenBank/DDBJ databases">
        <title>Characterization of near full-length genome sequences for standard panels of HIV-1 isolates established at the External Quality Assurance Program Oversight Laboratory (EQAPOL).</title>
        <authorList>
            <person name="Hora B."/>
            <person name="Chen Y."/>
            <person name="Vermeulen M."/>
            <person name="Denny T.N."/>
            <person name="Gao F."/>
        </authorList>
    </citation>
    <scope>NUCLEOTIDE SEQUENCE</scope>
    <source>
        <strain evidence="16">DEMC14ZA175</strain>
    </source>
</reference>
<dbReference type="GO" id="GO:0032801">
    <property type="term" value="P:receptor catabolic process"/>
    <property type="evidence" value="ECO:0007669"/>
    <property type="project" value="UniProtKB-UniRule"/>
</dbReference>
<dbReference type="GO" id="GO:0039502">
    <property type="term" value="P:symbiont-mediated suppression of host type I interferon-mediated signaling pathway"/>
    <property type="evidence" value="ECO:0007669"/>
    <property type="project" value="UniProtKB-UniRule"/>
</dbReference>
<dbReference type="Pfam" id="PF00558">
    <property type="entry name" value="Vpu"/>
    <property type="match status" value="1"/>
</dbReference>
<evidence type="ECO:0000256" key="9">
    <source>
        <dbReference type="ARBA" id="ARBA00023065"/>
    </source>
</evidence>
<keyword evidence="3 14" id="KW-0813">Transport</keyword>
<dbReference type="HAMAP" id="MF_04082">
    <property type="entry name" value="HIV_VPU"/>
    <property type="match status" value="1"/>
</dbReference>
<accession>A0A7D4VJM0</accession>
<evidence type="ECO:0000313" key="16">
    <source>
        <dbReference type="EMBL" id="QKS75025.1"/>
    </source>
</evidence>
<keyword evidence="14" id="KW-1114">Inhibition of host interferon signaling pathway by virus</keyword>
<evidence type="ECO:0000256" key="3">
    <source>
        <dbReference type="ARBA" id="ARBA00022448"/>
    </source>
</evidence>
<keyword evidence="5 14" id="KW-0945">Host-virus interaction</keyword>
<dbReference type="GO" id="GO:0042609">
    <property type="term" value="F:CD4 receptor binding"/>
    <property type="evidence" value="ECO:0007669"/>
    <property type="project" value="UniProtKB-UniRule"/>
</dbReference>
<comment type="caution">
    <text evidence="14">Lacks conserved residue(s) required for the propagation of feature annotation.</text>
</comment>
<dbReference type="InterPro" id="IPR009032">
    <property type="entry name" value="Vpu_cyt_dom_sf"/>
</dbReference>
<evidence type="ECO:0000256" key="4">
    <source>
        <dbReference type="ARBA" id="ARBA00022553"/>
    </source>
</evidence>
<dbReference type="GO" id="GO:0016020">
    <property type="term" value="C:membrane"/>
    <property type="evidence" value="ECO:0007669"/>
    <property type="project" value="UniProtKB-UniRule"/>
</dbReference>
<feature type="topological domain" description="Cytoplasmic" evidence="14">
    <location>
        <begin position="33"/>
        <end position="86"/>
    </location>
</feature>
<name>A0A7D4VJM0_HV1</name>
<keyword evidence="8 14" id="KW-1043">Host membrane</keyword>
<evidence type="ECO:0000256" key="6">
    <source>
        <dbReference type="ARBA" id="ARBA00022692"/>
    </source>
</evidence>
<keyword evidence="6 14" id="KW-0812">Transmembrane</keyword>
<keyword evidence="14 15" id="KW-1133">Transmembrane helix</keyword>
<keyword evidence="14" id="KW-1084">Inhibition of host tetherin by virus</keyword>
<dbReference type="GO" id="GO:0005261">
    <property type="term" value="F:monoatomic cation channel activity"/>
    <property type="evidence" value="ECO:0007669"/>
    <property type="project" value="UniProtKB-UniRule"/>
</dbReference>
<keyword evidence="10 14" id="KW-0472">Membrane</keyword>
<gene>
    <name evidence="14 15 16" type="primary">vpu</name>
</gene>
<sequence>MLNLVARVDYRLGVGALVVAFIIAVIVWIIAYIEYRKLVRQQKIDCLIKRIRERAEDSGNESDGDLEELSTVVDMGHIRLLAANDL</sequence>
<comment type="function">
    <text evidence="14">Enhances virion budding, by targeting human CD4 and Tetherin/BST2 to proteasome degradation. Degradation of CD4 prevents any unwanted premature interactions between viral Env and its host receptor CD4 in the endoplasmic reticulum. Degradation of antiretroviral protein Tetherin/BST2 is important for virion budding, as BST2 tethers new viral particles to the host cell membrane. Mechanistically, Vpu bridges either CD4 or BST2 to BTRC, a substrate recognition subunit of the Skp1/Cullin/F-box protein E3 ubiquitin ligase, induces their ubiquitination and subsequent proteasomal degradation. The alteration of the E3 ligase specificity by Vpu seems to promote the degradation of host IKBKB, leading to NF-kappa-B down-regulation and subsequent apoptosis. Acts as a viroporin that forms an oligomeric ion channel in membranes. Modulates the host DNA repair mechanisms to promote degradation of nuclear viral cDNA in cells that are already productively infected in order to suppress immune sensing and proviral hyper-integration (superinfection). Manipulates PML-NBs and modulates SUMOylation of host BLM protein thereby enhancing its DNA-end processing activity toward viral unintegrated linear DNA. Also inhibits RAD52-mediated homologous repair of viral cDNA, preventing the generation of dead-end circular forms of single copies of the long terminal repeat and permitting sustained nucleolytic attack.</text>
</comment>
<keyword evidence="14" id="KW-0922">Interferon antiviral system evasion</keyword>
<keyword evidence="14" id="KW-0899">Viral immunoevasion</keyword>
<keyword evidence="14" id="KW-1090">Inhibition of host innate immune response by virus</keyword>
<protein>
    <recommendedName>
        <fullName evidence="2 14">Protein Vpu</fullName>
    </recommendedName>
    <alternativeName>
        <fullName evidence="13 14">U ORF protein</fullName>
    </alternativeName>
    <alternativeName>
        <fullName evidence="12 14">Viral protein U</fullName>
    </alternativeName>
</protein>